<dbReference type="RefSeq" id="WP_272734999.1">
    <property type="nucleotide sequence ID" value="NZ_CP116942.1"/>
</dbReference>
<dbReference type="EMBL" id="CP116942">
    <property type="protein sequence ID" value="WCO65474.1"/>
    <property type="molecule type" value="Genomic_DNA"/>
</dbReference>
<evidence type="ECO:0000313" key="2">
    <source>
        <dbReference type="Proteomes" id="UP001216390"/>
    </source>
</evidence>
<evidence type="ECO:0008006" key="3">
    <source>
        <dbReference type="Google" id="ProtNLM"/>
    </source>
</evidence>
<dbReference type="KEGG" id="ima:PO878_13305"/>
<proteinExistence type="predicted"/>
<evidence type="ECO:0000313" key="1">
    <source>
        <dbReference type="EMBL" id="WCO65474.1"/>
    </source>
</evidence>
<accession>A0AAE9Y715</accession>
<protein>
    <recommendedName>
        <fullName evidence="3">PH domain-containing protein</fullName>
    </recommendedName>
</protein>
<name>A0AAE9Y715_9ACTN</name>
<keyword evidence="2" id="KW-1185">Reference proteome</keyword>
<dbReference type="AlphaFoldDB" id="A0AAE9Y715"/>
<organism evidence="1 2">
    <name type="scientific">Iamia majanohamensis</name>
    <dbReference type="NCBI Taxonomy" id="467976"/>
    <lineage>
        <taxon>Bacteria</taxon>
        <taxon>Bacillati</taxon>
        <taxon>Actinomycetota</taxon>
        <taxon>Acidimicrobiia</taxon>
        <taxon>Acidimicrobiales</taxon>
        <taxon>Iamiaceae</taxon>
        <taxon>Iamia</taxon>
    </lineage>
</organism>
<reference evidence="1" key="1">
    <citation type="submission" date="2023-01" db="EMBL/GenBank/DDBJ databases">
        <title>The diversity of Class Acidimicrobiia in South China Sea sediment environments and the proposal of Iamia marina sp. nov., a novel species of the genus Iamia.</title>
        <authorList>
            <person name="He Y."/>
            <person name="Tian X."/>
        </authorList>
    </citation>
    <scope>NUCLEOTIDE SEQUENCE</scope>
    <source>
        <strain evidence="1">DSM 19957</strain>
    </source>
</reference>
<sequence>MKVMVGISALTAPLAVLAVVQGDVVLGVVALLSAAWAGWVAFVGFDAVAVADDEGVTVRWLRRTQSVRWSQVDRVVVDRSGPGGSRRGARFLLAGDRSLPWTPWVAFFWFAHTSANRSVADLEVVVEQAGLGPVTDPDGADPSD</sequence>
<gene>
    <name evidence="1" type="ORF">PO878_13305</name>
</gene>
<dbReference type="Proteomes" id="UP001216390">
    <property type="component" value="Chromosome"/>
</dbReference>